<keyword evidence="6" id="KW-0809">Transit peptide</keyword>
<keyword evidence="4" id="KW-0276">Fatty acid metabolism</keyword>
<keyword evidence="9" id="KW-0496">Mitochondrion</keyword>
<name>A0A9P4ICH1_9PEZI</name>
<gene>
    <name evidence="14" type="ORF">NA57DRAFT_40949</name>
</gene>
<dbReference type="InterPro" id="IPR013149">
    <property type="entry name" value="ADH-like_C"/>
</dbReference>
<evidence type="ECO:0000256" key="8">
    <source>
        <dbReference type="ARBA" id="ARBA00023098"/>
    </source>
</evidence>
<sequence length="409" mass="44655">MATRTLLKPPLRPLSSLSVHSSSPFLPSLRQQQIRCISAYGYEQAKALTFREYGDPRDILSLHTHSISPAHGNLLTLRFLASPINPADINQLQGVYPSKPTFTTSLGTAEPIAVGGNEGVAEVIGLGDAAAKEGWKKGDWAIMKAPGFGTWRTHAQTTADKLTRLEREWLGDKGEITPIQAGTVSVNPCTAYRMLRDFVDVQEGEWFVQNGANSGVGRAAVQLARIWGMKSINVVRARESAEETEKLKAELRGLGADVVVTEDEAQAKSFGAQVKEMTNGGREKVRLALNCVGGKSATALARVLSPGGAHVTYGAMAKQPVQLPFALIVFKNISFHGFWVSNWSERHPKEKAETVAEVLKWTREGKFKDIPVDELKWTWDTTQEELVKAVEGTLGGFRKGKGVFVFEGT</sequence>
<dbReference type="Gene3D" id="3.90.180.10">
    <property type="entry name" value="Medium-chain alcohol dehydrogenases, catalytic domain"/>
    <property type="match status" value="1"/>
</dbReference>
<evidence type="ECO:0000256" key="5">
    <source>
        <dbReference type="ARBA" id="ARBA00022857"/>
    </source>
</evidence>
<reference evidence="14" key="1">
    <citation type="journal article" date="2020" name="Stud. Mycol.">
        <title>101 Dothideomycetes genomes: a test case for predicting lifestyles and emergence of pathogens.</title>
        <authorList>
            <person name="Haridas S."/>
            <person name="Albert R."/>
            <person name="Binder M."/>
            <person name="Bloem J."/>
            <person name="Labutti K."/>
            <person name="Salamov A."/>
            <person name="Andreopoulos B."/>
            <person name="Baker S."/>
            <person name="Barry K."/>
            <person name="Bills G."/>
            <person name="Bluhm B."/>
            <person name="Cannon C."/>
            <person name="Castanera R."/>
            <person name="Culley D."/>
            <person name="Daum C."/>
            <person name="Ezra D."/>
            <person name="Gonzalez J."/>
            <person name="Henrissat B."/>
            <person name="Kuo A."/>
            <person name="Liang C."/>
            <person name="Lipzen A."/>
            <person name="Lutzoni F."/>
            <person name="Magnuson J."/>
            <person name="Mondo S."/>
            <person name="Nolan M."/>
            <person name="Ohm R."/>
            <person name="Pangilinan J."/>
            <person name="Park H.-J."/>
            <person name="Ramirez L."/>
            <person name="Alfaro M."/>
            <person name="Sun H."/>
            <person name="Tritt A."/>
            <person name="Yoshinaga Y."/>
            <person name="Zwiers L.-H."/>
            <person name="Turgeon B."/>
            <person name="Goodwin S."/>
            <person name="Spatafora J."/>
            <person name="Crous P."/>
            <person name="Grigoriev I."/>
        </authorList>
    </citation>
    <scope>NUCLEOTIDE SEQUENCE</scope>
    <source>
        <strain evidence="14">CBS 133067</strain>
    </source>
</reference>
<protein>
    <recommendedName>
        <fullName evidence="11">enoyl-[acyl-carrier-protein] reductase</fullName>
        <ecNumber evidence="11">1.3.1.104</ecNumber>
    </recommendedName>
</protein>
<evidence type="ECO:0000256" key="11">
    <source>
        <dbReference type="ARBA" id="ARBA00038963"/>
    </source>
</evidence>
<keyword evidence="3" id="KW-0444">Lipid biosynthesis</keyword>
<dbReference type="OrthoDB" id="7482721at2759"/>
<evidence type="ECO:0000256" key="10">
    <source>
        <dbReference type="ARBA" id="ARBA00023160"/>
    </source>
</evidence>
<keyword evidence="8" id="KW-0443">Lipid metabolism</keyword>
<dbReference type="InterPro" id="IPR051034">
    <property type="entry name" value="Mito_Enoyl-ACP_Reductase"/>
</dbReference>
<keyword evidence="10" id="KW-0275">Fatty acid biosynthesis</keyword>
<evidence type="ECO:0000256" key="1">
    <source>
        <dbReference type="ARBA" id="ARBA00004173"/>
    </source>
</evidence>
<evidence type="ECO:0000256" key="6">
    <source>
        <dbReference type="ARBA" id="ARBA00022946"/>
    </source>
</evidence>
<dbReference type="InterPro" id="IPR036291">
    <property type="entry name" value="NAD(P)-bd_dom_sf"/>
</dbReference>
<proteinExistence type="inferred from homology"/>
<evidence type="ECO:0000256" key="12">
    <source>
        <dbReference type="ARBA" id="ARBA00048843"/>
    </source>
</evidence>
<comment type="subcellular location">
    <subcellularLocation>
        <location evidence="1">Mitochondrion</location>
    </subcellularLocation>
</comment>
<dbReference type="SMART" id="SM00829">
    <property type="entry name" value="PKS_ER"/>
    <property type="match status" value="1"/>
</dbReference>
<dbReference type="GO" id="GO:0006633">
    <property type="term" value="P:fatty acid biosynthetic process"/>
    <property type="evidence" value="ECO:0007669"/>
    <property type="project" value="UniProtKB-KW"/>
</dbReference>
<dbReference type="SUPFAM" id="SSF50129">
    <property type="entry name" value="GroES-like"/>
    <property type="match status" value="1"/>
</dbReference>
<dbReference type="GO" id="GO:0005739">
    <property type="term" value="C:mitochondrion"/>
    <property type="evidence" value="ECO:0007669"/>
    <property type="project" value="UniProtKB-SubCell"/>
</dbReference>
<dbReference type="PANTHER" id="PTHR43981:SF2">
    <property type="entry name" value="ENOYL-[ACYL-CARRIER-PROTEIN] REDUCTASE, MITOCHONDRIAL"/>
    <property type="match status" value="1"/>
</dbReference>
<evidence type="ECO:0000256" key="2">
    <source>
        <dbReference type="ARBA" id="ARBA00010371"/>
    </source>
</evidence>
<comment type="catalytic activity">
    <reaction evidence="12">
        <text>a 2,3-saturated acyl-[ACP] + NADP(+) = a (2E)-enoyl-[ACP] + NADPH + H(+)</text>
        <dbReference type="Rhea" id="RHEA:22564"/>
        <dbReference type="Rhea" id="RHEA-COMP:9925"/>
        <dbReference type="Rhea" id="RHEA-COMP:9926"/>
        <dbReference type="ChEBI" id="CHEBI:15378"/>
        <dbReference type="ChEBI" id="CHEBI:57783"/>
        <dbReference type="ChEBI" id="CHEBI:58349"/>
        <dbReference type="ChEBI" id="CHEBI:78784"/>
        <dbReference type="ChEBI" id="CHEBI:78785"/>
        <dbReference type="EC" id="1.3.1.104"/>
    </reaction>
</comment>
<evidence type="ECO:0000256" key="3">
    <source>
        <dbReference type="ARBA" id="ARBA00022516"/>
    </source>
</evidence>
<dbReference type="InterPro" id="IPR020843">
    <property type="entry name" value="ER"/>
</dbReference>
<organism evidence="14 15">
    <name type="scientific">Rhizodiscina lignyota</name>
    <dbReference type="NCBI Taxonomy" id="1504668"/>
    <lineage>
        <taxon>Eukaryota</taxon>
        <taxon>Fungi</taxon>
        <taxon>Dikarya</taxon>
        <taxon>Ascomycota</taxon>
        <taxon>Pezizomycotina</taxon>
        <taxon>Dothideomycetes</taxon>
        <taxon>Pleosporomycetidae</taxon>
        <taxon>Aulographales</taxon>
        <taxon>Rhizodiscinaceae</taxon>
        <taxon>Rhizodiscina</taxon>
    </lineage>
</organism>
<accession>A0A9P4ICH1</accession>
<dbReference type="EC" id="1.3.1.104" evidence="11"/>
<dbReference type="GO" id="GO:0141148">
    <property type="term" value="F:enoyl-[acyl-carrier-protein] reductase (NADPH) activity"/>
    <property type="evidence" value="ECO:0007669"/>
    <property type="project" value="UniProtKB-EC"/>
</dbReference>
<evidence type="ECO:0000259" key="13">
    <source>
        <dbReference type="SMART" id="SM00829"/>
    </source>
</evidence>
<dbReference type="CDD" id="cd08290">
    <property type="entry name" value="ETR"/>
    <property type="match status" value="1"/>
</dbReference>
<dbReference type="Pfam" id="PF00107">
    <property type="entry name" value="ADH_zinc_N"/>
    <property type="match status" value="1"/>
</dbReference>
<dbReference type="EMBL" id="ML978128">
    <property type="protein sequence ID" value="KAF2097162.1"/>
    <property type="molecule type" value="Genomic_DNA"/>
</dbReference>
<evidence type="ECO:0000256" key="9">
    <source>
        <dbReference type="ARBA" id="ARBA00023128"/>
    </source>
</evidence>
<dbReference type="PANTHER" id="PTHR43981">
    <property type="entry name" value="ENOYL-[ACYL-CARRIER-PROTEIN] REDUCTASE, MITOCHONDRIAL"/>
    <property type="match status" value="1"/>
</dbReference>
<evidence type="ECO:0000256" key="4">
    <source>
        <dbReference type="ARBA" id="ARBA00022832"/>
    </source>
</evidence>
<dbReference type="Proteomes" id="UP000799772">
    <property type="component" value="Unassembled WGS sequence"/>
</dbReference>
<evidence type="ECO:0000313" key="14">
    <source>
        <dbReference type="EMBL" id="KAF2097162.1"/>
    </source>
</evidence>
<keyword evidence="15" id="KW-1185">Reference proteome</keyword>
<dbReference type="AlphaFoldDB" id="A0A9P4ICH1"/>
<dbReference type="FunFam" id="3.40.50.720:FF:000112">
    <property type="entry name" value="Enoyl-[acyl-carrier-protein] reductase 1, mitochondrial"/>
    <property type="match status" value="1"/>
</dbReference>
<feature type="domain" description="Enoyl reductase (ER)" evidence="13">
    <location>
        <begin position="57"/>
        <end position="404"/>
    </location>
</feature>
<keyword evidence="7" id="KW-0560">Oxidoreductase</keyword>
<dbReference type="InterPro" id="IPR011032">
    <property type="entry name" value="GroES-like_sf"/>
</dbReference>
<dbReference type="SUPFAM" id="SSF51735">
    <property type="entry name" value="NAD(P)-binding Rossmann-fold domains"/>
    <property type="match status" value="1"/>
</dbReference>
<dbReference type="Gene3D" id="3.40.50.720">
    <property type="entry name" value="NAD(P)-binding Rossmann-like Domain"/>
    <property type="match status" value="1"/>
</dbReference>
<evidence type="ECO:0000313" key="15">
    <source>
        <dbReference type="Proteomes" id="UP000799772"/>
    </source>
</evidence>
<comment type="caution">
    <text evidence="14">The sequence shown here is derived from an EMBL/GenBank/DDBJ whole genome shotgun (WGS) entry which is preliminary data.</text>
</comment>
<keyword evidence="5" id="KW-0521">NADP</keyword>
<evidence type="ECO:0000256" key="7">
    <source>
        <dbReference type="ARBA" id="ARBA00023002"/>
    </source>
</evidence>
<comment type="similarity">
    <text evidence="2">Belongs to the zinc-containing alcohol dehydrogenase family. Quinone oxidoreductase subfamily.</text>
</comment>